<dbReference type="OrthoDB" id="21915at2"/>
<keyword evidence="1" id="KW-0472">Membrane</keyword>
<gene>
    <name evidence="3" type="ORF">HNQ86_001257</name>
</gene>
<feature type="transmembrane region" description="Helical" evidence="1">
    <location>
        <begin position="139"/>
        <end position="164"/>
    </location>
</feature>
<name>A0A841KFE0_9GAMM</name>
<proteinExistence type="predicted"/>
<evidence type="ECO:0000256" key="1">
    <source>
        <dbReference type="SAM" id="Phobius"/>
    </source>
</evidence>
<dbReference type="SUPFAM" id="SSF47413">
    <property type="entry name" value="lambda repressor-like DNA-binding domains"/>
    <property type="match status" value="1"/>
</dbReference>
<sequence length="202" mass="21645">MEHDMKVSSSVIRRLRTERGWSQDQLAIASGLSLRTIQRVEAKGIASMASAVSLAATFEVCLIELQNEPAVPASTTSAFAYHPLFLGIAIITVAVIIEAARPLTMAQSSLFLTLMVLMTLVGVLMILPAFVDLVRKRRYIALALAAMGMPLVTLLAIGLIYAIASDRVPSWHLSVIGAAGAALVVMAVRELQCATRSVSARR</sequence>
<feature type="transmembrane region" description="Helical" evidence="1">
    <location>
        <begin position="170"/>
        <end position="188"/>
    </location>
</feature>
<reference evidence="3 4" key="1">
    <citation type="submission" date="2020-08" db="EMBL/GenBank/DDBJ databases">
        <title>Genomic Encyclopedia of Type Strains, Phase IV (KMG-IV): sequencing the most valuable type-strain genomes for metagenomic binning, comparative biology and taxonomic classification.</title>
        <authorList>
            <person name="Goeker M."/>
        </authorList>
    </citation>
    <scope>NUCLEOTIDE SEQUENCE [LARGE SCALE GENOMIC DNA]</scope>
    <source>
        <strain evidence="3 4">DSM 107085</strain>
    </source>
</reference>
<dbReference type="EMBL" id="JACHET010000001">
    <property type="protein sequence ID" value="MBB6183912.1"/>
    <property type="molecule type" value="Genomic_DNA"/>
</dbReference>
<feature type="domain" description="HTH cro/C1-type" evidence="2">
    <location>
        <begin position="12"/>
        <end position="65"/>
    </location>
</feature>
<dbReference type="InterPro" id="IPR010982">
    <property type="entry name" value="Lambda_DNA-bd_dom_sf"/>
</dbReference>
<organism evidence="3 4">
    <name type="scientific">Oleiagrimonas soli</name>
    <dbReference type="NCBI Taxonomy" id="1543381"/>
    <lineage>
        <taxon>Bacteria</taxon>
        <taxon>Pseudomonadati</taxon>
        <taxon>Pseudomonadota</taxon>
        <taxon>Gammaproteobacteria</taxon>
        <taxon>Lysobacterales</taxon>
        <taxon>Rhodanobacteraceae</taxon>
        <taxon>Oleiagrimonas</taxon>
    </lineage>
</organism>
<evidence type="ECO:0000313" key="4">
    <source>
        <dbReference type="Proteomes" id="UP000560000"/>
    </source>
</evidence>
<dbReference type="SMART" id="SM00530">
    <property type="entry name" value="HTH_XRE"/>
    <property type="match status" value="1"/>
</dbReference>
<keyword evidence="1" id="KW-0812">Transmembrane</keyword>
<evidence type="ECO:0000259" key="2">
    <source>
        <dbReference type="PROSITE" id="PS50943"/>
    </source>
</evidence>
<dbReference type="Gene3D" id="1.10.260.40">
    <property type="entry name" value="lambda repressor-like DNA-binding domains"/>
    <property type="match status" value="1"/>
</dbReference>
<dbReference type="InterPro" id="IPR001387">
    <property type="entry name" value="Cro/C1-type_HTH"/>
</dbReference>
<comment type="caution">
    <text evidence="3">The sequence shown here is derived from an EMBL/GenBank/DDBJ whole genome shotgun (WGS) entry which is preliminary data.</text>
</comment>
<dbReference type="GO" id="GO:0003677">
    <property type="term" value="F:DNA binding"/>
    <property type="evidence" value="ECO:0007669"/>
    <property type="project" value="InterPro"/>
</dbReference>
<feature type="transmembrane region" description="Helical" evidence="1">
    <location>
        <begin position="109"/>
        <end position="127"/>
    </location>
</feature>
<dbReference type="Pfam" id="PF01381">
    <property type="entry name" value="HTH_3"/>
    <property type="match status" value="1"/>
</dbReference>
<accession>A0A841KFE0</accession>
<dbReference type="CDD" id="cd00093">
    <property type="entry name" value="HTH_XRE"/>
    <property type="match status" value="1"/>
</dbReference>
<keyword evidence="1" id="KW-1133">Transmembrane helix</keyword>
<dbReference type="RefSeq" id="WP_052394706.1">
    <property type="nucleotide sequence ID" value="NZ_JACHET010000001.1"/>
</dbReference>
<dbReference type="AlphaFoldDB" id="A0A841KFE0"/>
<feature type="transmembrane region" description="Helical" evidence="1">
    <location>
        <begin position="79"/>
        <end position="97"/>
    </location>
</feature>
<dbReference type="PROSITE" id="PS50943">
    <property type="entry name" value="HTH_CROC1"/>
    <property type="match status" value="1"/>
</dbReference>
<protein>
    <submittedName>
        <fullName evidence="3">Transcriptional regulator with XRE-family HTH domain</fullName>
    </submittedName>
</protein>
<dbReference type="Proteomes" id="UP000560000">
    <property type="component" value="Unassembled WGS sequence"/>
</dbReference>
<evidence type="ECO:0000313" key="3">
    <source>
        <dbReference type="EMBL" id="MBB6183912.1"/>
    </source>
</evidence>